<dbReference type="EMBL" id="RLIH01000001">
    <property type="protein sequence ID" value="RVU55864.1"/>
    <property type="molecule type" value="Genomic_DNA"/>
</dbReference>
<feature type="domain" description="Transposase IS30-like HTH" evidence="1">
    <location>
        <begin position="5"/>
        <end position="40"/>
    </location>
</feature>
<evidence type="ECO:0000259" key="1">
    <source>
        <dbReference type="Pfam" id="PF13936"/>
    </source>
</evidence>
<dbReference type="AlphaFoldDB" id="A0A437SAM9"/>
<proteinExistence type="predicted"/>
<name>A0A437SAM9_9FIRM</name>
<accession>A0A437SAM9</accession>
<protein>
    <submittedName>
        <fullName evidence="2">RNA polymerase subunit sigma-70</fullName>
    </submittedName>
</protein>
<evidence type="ECO:0000313" key="3">
    <source>
        <dbReference type="Proteomes" id="UP000288812"/>
    </source>
</evidence>
<comment type="caution">
    <text evidence="2">The sequence shown here is derived from an EMBL/GenBank/DDBJ whole genome shotgun (WGS) entry which is preliminary data.</text>
</comment>
<dbReference type="OrthoDB" id="9792035at2"/>
<dbReference type="RefSeq" id="WP_127722989.1">
    <property type="nucleotide sequence ID" value="NZ_RLIH01000001.1"/>
</dbReference>
<sequence length="135" mass="15384">MNDLQRKVIGKLRNKGVGYKAIAQKLGLSVNTVKSHCRRNGLTGNRSGTDAIEVLFCKKCGKKLTQTEGAKQKSFCSDECRLSWWKEHPDKVKRKAYYELICAYCHKAFYSYGNKNRKYCSHECYIADRFGGGLS</sequence>
<organism evidence="2 3">
    <name type="scientific">Anaerosphaera multitolerans</name>
    <dbReference type="NCBI Taxonomy" id="2487351"/>
    <lineage>
        <taxon>Bacteria</taxon>
        <taxon>Bacillati</taxon>
        <taxon>Bacillota</taxon>
        <taxon>Tissierellia</taxon>
        <taxon>Tissierellales</taxon>
        <taxon>Peptoniphilaceae</taxon>
        <taxon>Anaerosphaera</taxon>
    </lineage>
</organism>
<dbReference type="Pfam" id="PF13936">
    <property type="entry name" value="HTH_38"/>
    <property type="match status" value="1"/>
</dbReference>
<dbReference type="Gene3D" id="1.10.10.60">
    <property type="entry name" value="Homeodomain-like"/>
    <property type="match status" value="1"/>
</dbReference>
<dbReference type="InterPro" id="IPR025246">
    <property type="entry name" value="IS30-like_HTH"/>
</dbReference>
<evidence type="ECO:0000313" key="2">
    <source>
        <dbReference type="EMBL" id="RVU55864.1"/>
    </source>
</evidence>
<reference evidence="2 3" key="1">
    <citation type="submission" date="2018-11" db="EMBL/GenBank/DDBJ databases">
        <title>Genome sequencing and assembly of Anaerosphaera sp. nov., GS7-6-2.</title>
        <authorList>
            <person name="Rettenmaier R."/>
            <person name="Liebl W."/>
            <person name="Zverlov V."/>
        </authorList>
    </citation>
    <scope>NUCLEOTIDE SEQUENCE [LARGE SCALE GENOMIC DNA]</scope>
    <source>
        <strain evidence="2 3">GS7-6-2</strain>
    </source>
</reference>
<dbReference type="Proteomes" id="UP000288812">
    <property type="component" value="Unassembled WGS sequence"/>
</dbReference>
<keyword evidence="3" id="KW-1185">Reference proteome</keyword>
<gene>
    <name evidence="2" type="ORF">EF514_01235</name>
</gene>